<evidence type="ECO:0000313" key="3">
    <source>
        <dbReference type="Proteomes" id="UP001597216"/>
    </source>
</evidence>
<protein>
    <recommendedName>
        <fullName evidence="4">Tetratricopeptide repeat-containing protein</fullName>
    </recommendedName>
</protein>
<dbReference type="SUPFAM" id="SSF48452">
    <property type="entry name" value="TPR-like"/>
    <property type="match status" value="1"/>
</dbReference>
<reference evidence="3" key="1">
    <citation type="journal article" date="2019" name="Int. J. Syst. Evol. Microbiol.">
        <title>The Global Catalogue of Microorganisms (GCM) 10K type strain sequencing project: providing services to taxonomists for standard genome sequencing and annotation.</title>
        <authorList>
            <consortium name="The Broad Institute Genomics Platform"/>
            <consortium name="The Broad Institute Genome Sequencing Center for Infectious Disease"/>
            <person name="Wu L."/>
            <person name="Ma J."/>
        </authorList>
    </citation>
    <scope>NUCLEOTIDE SEQUENCE [LARGE SCALE GENOMIC DNA]</scope>
    <source>
        <strain evidence="3">CCUG 55074</strain>
    </source>
</reference>
<organism evidence="2 3">
    <name type="scientific">Phenylobacterium conjunctum</name>
    <dbReference type="NCBI Taxonomy" id="1298959"/>
    <lineage>
        <taxon>Bacteria</taxon>
        <taxon>Pseudomonadati</taxon>
        <taxon>Pseudomonadota</taxon>
        <taxon>Alphaproteobacteria</taxon>
        <taxon>Caulobacterales</taxon>
        <taxon>Caulobacteraceae</taxon>
        <taxon>Phenylobacterium</taxon>
    </lineage>
</organism>
<dbReference type="Proteomes" id="UP001597216">
    <property type="component" value="Unassembled WGS sequence"/>
</dbReference>
<feature type="chain" id="PRO_5045811525" description="Tetratricopeptide repeat-containing protein" evidence="1">
    <location>
        <begin position="22"/>
        <end position="218"/>
    </location>
</feature>
<accession>A0ABW3T2H6</accession>
<dbReference type="Gene3D" id="1.25.40.10">
    <property type="entry name" value="Tetratricopeptide repeat domain"/>
    <property type="match status" value="1"/>
</dbReference>
<gene>
    <name evidence="2" type="ORF">ACFQ27_11310</name>
</gene>
<sequence>MHLKSLLVAVAALSVAAPALAADSLDARLDGLAKAWAHANFEIRDKAAQSEEAARVAAQAEGLAKQYPGRAEPLVWEAIALSTEAGAKGGLGGLALAKSAKGLLEQAERINPAALGDGSVYTSLGSLYAQVPGFPIGFGDPAKARAYLQKAVSANPNGVDSNYFWGDFLFRQGDYAGSVKALERAAAAPARPGREVADRGRHADVLNLLAQARRKAHG</sequence>
<feature type="signal peptide" evidence="1">
    <location>
        <begin position="1"/>
        <end position="21"/>
    </location>
</feature>
<keyword evidence="1" id="KW-0732">Signal</keyword>
<name>A0ABW3T2H6_9CAUL</name>
<proteinExistence type="predicted"/>
<evidence type="ECO:0008006" key="4">
    <source>
        <dbReference type="Google" id="ProtNLM"/>
    </source>
</evidence>
<comment type="caution">
    <text evidence="2">The sequence shown here is derived from an EMBL/GenBank/DDBJ whole genome shotgun (WGS) entry which is preliminary data.</text>
</comment>
<evidence type="ECO:0000313" key="2">
    <source>
        <dbReference type="EMBL" id="MFD1191168.1"/>
    </source>
</evidence>
<evidence type="ECO:0000256" key="1">
    <source>
        <dbReference type="SAM" id="SignalP"/>
    </source>
</evidence>
<dbReference type="EMBL" id="JBHTLQ010000022">
    <property type="protein sequence ID" value="MFD1191168.1"/>
    <property type="molecule type" value="Genomic_DNA"/>
</dbReference>
<keyword evidence="3" id="KW-1185">Reference proteome</keyword>
<dbReference type="InterPro" id="IPR011990">
    <property type="entry name" value="TPR-like_helical_dom_sf"/>
</dbReference>
<dbReference type="RefSeq" id="WP_374344752.1">
    <property type="nucleotide sequence ID" value="NZ_JBHTLQ010000022.1"/>
</dbReference>